<dbReference type="PANTHER" id="PTHR43482:SF4">
    <property type="entry name" value="ALCOHOL DEHYDROGENASE, PUTATIVE (AFU_ORTHOLOGUE AFUA_7G06260)-RELATED"/>
    <property type="match status" value="1"/>
</dbReference>
<feature type="domain" description="Enoyl reductase (ER)" evidence="2">
    <location>
        <begin position="22"/>
        <end position="341"/>
    </location>
</feature>
<protein>
    <recommendedName>
        <fullName evidence="2">Enoyl reductase (ER) domain-containing protein</fullName>
    </recommendedName>
</protein>
<dbReference type="Pfam" id="PF08240">
    <property type="entry name" value="ADH_N"/>
    <property type="match status" value="1"/>
</dbReference>
<evidence type="ECO:0000256" key="1">
    <source>
        <dbReference type="SAM" id="MobiDB-lite"/>
    </source>
</evidence>
<feature type="region of interest" description="Disordered" evidence="1">
    <location>
        <begin position="1"/>
        <end position="24"/>
    </location>
</feature>
<sequence length="343" mass="36735">MQAIRVHPAPQGQPPYSPTNPAPVSALHLDTIPIPHPTKEGQILVKIKASTVIRDTLAWPETYAHEYITPGNDLSGTVVEVFSAGSSKFKPGDEVFGMATADHPATWAEYALVLESEIALKPEGLSWEEAAAVPLSGQTAFEALFVHGGVSVPTDDEEILRNQSKDSPNPNANKVLITGASGGVGVYLVQLARLAGLHVTAATSGKARNEEFLLSLGADETIEYGSLKEKQDSYDLVIDCVGGEPLVNAWNAVKSDGILISVDSSSFNFVEEHTKQGIHRDGVKALFFIVEGTHAGLDTLTRFANLGILRVFVLQTYPLANAREAYEHGNGRFTGRGKIVLSV</sequence>
<dbReference type="InterPro" id="IPR011032">
    <property type="entry name" value="GroES-like_sf"/>
</dbReference>
<dbReference type="SMART" id="SM00829">
    <property type="entry name" value="PKS_ER"/>
    <property type="match status" value="1"/>
</dbReference>
<dbReference type="InterPro" id="IPR020843">
    <property type="entry name" value="ER"/>
</dbReference>
<dbReference type="Pfam" id="PF13602">
    <property type="entry name" value="ADH_zinc_N_2"/>
    <property type="match status" value="1"/>
</dbReference>
<dbReference type="EMBL" id="JBFXLQ010000005">
    <property type="protein sequence ID" value="KAL2870558.1"/>
    <property type="molecule type" value="Genomic_DNA"/>
</dbReference>
<evidence type="ECO:0000313" key="3">
    <source>
        <dbReference type="EMBL" id="KAL2870558.1"/>
    </source>
</evidence>
<evidence type="ECO:0000259" key="2">
    <source>
        <dbReference type="SMART" id="SM00829"/>
    </source>
</evidence>
<reference evidence="3 4" key="1">
    <citation type="submission" date="2024-07" db="EMBL/GenBank/DDBJ databases">
        <title>Section-level genome sequencing and comparative genomics of Aspergillus sections Usti and Cavernicolus.</title>
        <authorList>
            <consortium name="Lawrence Berkeley National Laboratory"/>
            <person name="Nybo J.L."/>
            <person name="Vesth T.C."/>
            <person name="Theobald S."/>
            <person name="Frisvad J.C."/>
            <person name="Larsen T.O."/>
            <person name="Kjaerboelling I."/>
            <person name="Rothschild-Mancinelli K."/>
            <person name="Lyhne E.K."/>
            <person name="Kogle M.E."/>
            <person name="Barry K."/>
            <person name="Clum A."/>
            <person name="Na H."/>
            <person name="Ledsgaard L."/>
            <person name="Lin J."/>
            <person name="Lipzen A."/>
            <person name="Kuo A."/>
            <person name="Riley R."/>
            <person name="Mondo S."/>
            <person name="Labutti K."/>
            <person name="Haridas S."/>
            <person name="Pangalinan J."/>
            <person name="Salamov A.A."/>
            <person name="Simmons B.A."/>
            <person name="Magnuson J.K."/>
            <person name="Chen J."/>
            <person name="Drula E."/>
            <person name="Henrissat B."/>
            <person name="Wiebenga A."/>
            <person name="Lubbers R.J."/>
            <person name="Gomes A.C."/>
            <person name="Macurrencykelacurrency M.R."/>
            <person name="Stajich J."/>
            <person name="Grigoriev I.V."/>
            <person name="Mortensen U.H."/>
            <person name="De Vries R.P."/>
            <person name="Baker S.E."/>
            <person name="Andersen M.R."/>
        </authorList>
    </citation>
    <scope>NUCLEOTIDE SEQUENCE [LARGE SCALE GENOMIC DNA]</scope>
    <source>
        <strain evidence="3 4">CBS 449.75</strain>
    </source>
</reference>
<dbReference type="SUPFAM" id="SSF50129">
    <property type="entry name" value="GroES-like"/>
    <property type="match status" value="1"/>
</dbReference>
<dbReference type="SUPFAM" id="SSF51735">
    <property type="entry name" value="NAD(P)-binding Rossmann-fold domains"/>
    <property type="match status" value="1"/>
</dbReference>
<name>A0ABR4M170_9EURO</name>
<evidence type="ECO:0000313" key="4">
    <source>
        <dbReference type="Proteomes" id="UP001610432"/>
    </source>
</evidence>
<dbReference type="InterPro" id="IPR036291">
    <property type="entry name" value="NAD(P)-bd_dom_sf"/>
</dbReference>
<dbReference type="Gene3D" id="3.90.180.10">
    <property type="entry name" value="Medium-chain alcohol dehydrogenases, catalytic domain"/>
    <property type="match status" value="1"/>
</dbReference>
<dbReference type="GeneID" id="98147302"/>
<dbReference type="PANTHER" id="PTHR43482">
    <property type="entry name" value="PROTEIN AST1-RELATED"/>
    <property type="match status" value="1"/>
</dbReference>
<comment type="caution">
    <text evidence="3">The sequence shown here is derived from an EMBL/GenBank/DDBJ whole genome shotgun (WGS) entry which is preliminary data.</text>
</comment>
<proteinExistence type="predicted"/>
<dbReference type="InterPro" id="IPR052585">
    <property type="entry name" value="Lipid_raft_assoc_Zn_ADH"/>
</dbReference>
<dbReference type="InterPro" id="IPR013154">
    <property type="entry name" value="ADH-like_N"/>
</dbReference>
<dbReference type="Gene3D" id="3.40.50.720">
    <property type="entry name" value="NAD(P)-binding Rossmann-like Domain"/>
    <property type="match status" value="1"/>
</dbReference>
<dbReference type="Proteomes" id="UP001610432">
    <property type="component" value="Unassembled WGS sequence"/>
</dbReference>
<keyword evidence="4" id="KW-1185">Reference proteome</keyword>
<gene>
    <name evidence="3" type="ORF">BJX67DRAFT_377913</name>
</gene>
<accession>A0ABR4M170</accession>
<dbReference type="CDD" id="cd05289">
    <property type="entry name" value="MDR_like_2"/>
    <property type="match status" value="1"/>
</dbReference>
<feature type="compositionally biased region" description="Pro residues" evidence="1">
    <location>
        <begin position="11"/>
        <end position="21"/>
    </location>
</feature>
<dbReference type="RefSeq" id="XP_070889537.1">
    <property type="nucleotide sequence ID" value="XM_071032230.1"/>
</dbReference>
<organism evidence="3 4">
    <name type="scientific">Aspergillus lucknowensis</name>
    <dbReference type="NCBI Taxonomy" id="176173"/>
    <lineage>
        <taxon>Eukaryota</taxon>
        <taxon>Fungi</taxon>
        <taxon>Dikarya</taxon>
        <taxon>Ascomycota</taxon>
        <taxon>Pezizomycotina</taxon>
        <taxon>Eurotiomycetes</taxon>
        <taxon>Eurotiomycetidae</taxon>
        <taxon>Eurotiales</taxon>
        <taxon>Aspergillaceae</taxon>
        <taxon>Aspergillus</taxon>
        <taxon>Aspergillus subgen. Nidulantes</taxon>
    </lineage>
</organism>